<dbReference type="Gene3D" id="3.10.290.10">
    <property type="entry name" value="RNA-binding S4 domain"/>
    <property type="match status" value="1"/>
</dbReference>
<dbReference type="InterPro" id="IPR036986">
    <property type="entry name" value="S4_RNA-bd_sf"/>
</dbReference>
<evidence type="ECO:0000313" key="3">
    <source>
        <dbReference type="EMBL" id="MBD2342536.1"/>
    </source>
</evidence>
<accession>A0ABR8CID7</accession>
<evidence type="ECO:0000313" key="4">
    <source>
        <dbReference type="Proteomes" id="UP000607281"/>
    </source>
</evidence>
<gene>
    <name evidence="3" type="ORF">H6G18_00025</name>
</gene>
<dbReference type="InterPro" id="IPR002942">
    <property type="entry name" value="S4_RNA-bd"/>
</dbReference>
<dbReference type="CDD" id="cd00165">
    <property type="entry name" value="S4"/>
    <property type="match status" value="1"/>
</dbReference>
<dbReference type="EMBL" id="JACJRF010000001">
    <property type="protein sequence ID" value="MBD2342536.1"/>
    <property type="molecule type" value="Genomic_DNA"/>
</dbReference>
<dbReference type="PROSITE" id="PS50889">
    <property type="entry name" value="S4"/>
    <property type="match status" value="1"/>
</dbReference>
<organism evidence="3 4">
    <name type="scientific">Anabaena subtropica FACHB-260</name>
    <dbReference type="NCBI Taxonomy" id="2692884"/>
    <lineage>
        <taxon>Bacteria</taxon>
        <taxon>Bacillati</taxon>
        <taxon>Cyanobacteriota</taxon>
        <taxon>Cyanophyceae</taxon>
        <taxon>Nostocales</taxon>
        <taxon>Nostocaceae</taxon>
        <taxon>Anabaena</taxon>
    </lineage>
</organism>
<dbReference type="RefSeq" id="WP_190405030.1">
    <property type="nucleotide sequence ID" value="NZ_JACJRF010000001.1"/>
</dbReference>
<comment type="caution">
    <text evidence="3">The sequence shown here is derived from an EMBL/GenBank/DDBJ whole genome shotgun (WGS) entry which is preliminary data.</text>
</comment>
<reference evidence="3 4" key="1">
    <citation type="journal article" date="2020" name="ISME J.">
        <title>Comparative genomics reveals insights into cyanobacterial evolution and habitat adaptation.</title>
        <authorList>
            <person name="Chen M.Y."/>
            <person name="Teng W.K."/>
            <person name="Zhao L."/>
            <person name="Hu C.X."/>
            <person name="Zhou Y.K."/>
            <person name="Han B.P."/>
            <person name="Song L.R."/>
            <person name="Shu W.S."/>
        </authorList>
    </citation>
    <scope>NUCLEOTIDE SEQUENCE [LARGE SCALE GENOMIC DNA]</scope>
    <source>
        <strain evidence="3 4">FACHB-260</strain>
    </source>
</reference>
<name>A0ABR8CID7_9NOST</name>
<keyword evidence="4" id="KW-1185">Reference proteome</keyword>
<evidence type="ECO:0000259" key="2">
    <source>
        <dbReference type="SMART" id="SM00363"/>
    </source>
</evidence>
<feature type="domain" description="RNA-binding S4" evidence="2">
    <location>
        <begin position="2"/>
        <end position="67"/>
    </location>
</feature>
<dbReference type="Pfam" id="PF13275">
    <property type="entry name" value="S4_2"/>
    <property type="match status" value="1"/>
</dbReference>
<dbReference type="SUPFAM" id="SSF55174">
    <property type="entry name" value="Alpha-L RNA-binding motif"/>
    <property type="match status" value="1"/>
</dbReference>
<dbReference type="SMART" id="SM00363">
    <property type="entry name" value="S4"/>
    <property type="match status" value="1"/>
</dbReference>
<dbReference type="Proteomes" id="UP000607281">
    <property type="component" value="Unassembled WGS sequence"/>
</dbReference>
<proteinExistence type="predicted"/>
<sequence>MIKLDQFLKLAGIAPTGGQAKLMIMDGDVKVNGAVETRRGRKLVESDQVTIAGQTFDVGDVIASSANE</sequence>
<protein>
    <submittedName>
        <fullName evidence="3">RNA-binding S4 domain-containing protein</fullName>
    </submittedName>
</protein>
<keyword evidence="1" id="KW-0694">RNA-binding</keyword>
<evidence type="ECO:0000256" key="1">
    <source>
        <dbReference type="PROSITE-ProRule" id="PRU00182"/>
    </source>
</evidence>